<protein>
    <submittedName>
        <fullName evidence="1">Uncharacterized protein</fullName>
    </submittedName>
</protein>
<dbReference type="HOGENOM" id="CLU_2776334_0_0_1"/>
<proteinExistence type="predicted"/>
<reference evidence="1 2" key="1">
    <citation type="submission" date="2014-04" db="EMBL/GenBank/DDBJ databases">
        <authorList>
            <consortium name="DOE Joint Genome Institute"/>
            <person name="Kuo A."/>
            <person name="Kohler A."/>
            <person name="Nagy L.G."/>
            <person name="Floudas D."/>
            <person name="Copeland A."/>
            <person name="Barry K.W."/>
            <person name="Cichocki N."/>
            <person name="Veneault-Fourrey C."/>
            <person name="LaButti K."/>
            <person name="Lindquist E.A."/>
            <person name="Lipzen A."/>
            <person name="Lundell T."/>
            <person name="Morin E."/>
            <person name="Murat C."/>
            <person name="Sun H."/>
            <person name="Tunlid A."/>
            <person name="Henrissat B."/>
            <person name="Grigoriev I.V."/>
            <person name="Hibbett D.S."/>
            <person name="Martin F."/>
            <person name="Nordberg H.P."/>
            <person name="Cantor M.N."/>
            <person name="Hua S.X."/>
        </authorList>
    </citation>
    <scope>NUCLEOTIDE SEQUENCE [LARGE SCALE GENOMIC DNA]</scope>
    <source>
        <strain evidence="1 2">LaAM-08-1</strain>
    </source>
</reference>
<reference evidence="2" key="2">
    <citation type="submission" date="2015-01" db="EMBL/GenBank/DDBJ databases">
        <title>Evolutionary Origins and Diversification of the Mycorrhizal Mutualists.</title>
        <authorList>
            <consortium name="DOE Joint Genome Institute"/>
            <consortium name="Mycorrhizal Genomics Consortium"/>
            <person name="Kohler A."/>
            <person name="Kuo A."/>
            <person name="Nagy L.G."/>
            <person name="Floudas D."/>
            <person name="Copeland A."/>
            <person name="Barry K.W."/>
            <person name="Cichocki N."/>
            <person name="Veneault-Fourrey C."/>
            <person name="LaButti K."/>
            <person name="Lindquist E.A."/>
            <person name="Lipzen A."/>
            <person name="Lundell T."/>
            <person name="Morin E."/>
            <person name="Murat C."/>
            <person name="Riley R."/>
            <person name="Ohm R."/>
            <person name="Sun H."/>
            <person name="Tunlid A."/>
            <person name="Henrissat B."/>
            <person name="Grigoriev I.V."/>
            <person name="Hibbett D.S."/>
            <person name="Martin F."/>
        </authorList>
    </citation>
    <scope>NUCLEOTIDE SEQUENCE [LARGE SCALE GENOMIC DNA]</scope>
    <source>
        <strain evidence="2">LaAM-08-1</strain>
    </source>
</reference>
<evidence type="ECO:0000313" key="1">
    <source>
        <dbReference type="EMBL" id="KIJ91025.1"/>
    </source>
</evidence>
<evidence type="ECO:0000313" key="2">
    <source>
        <dbReference type="Proteomes" id="UP000054477"/>
    </source>
</evidence>
<accession>A0A0C9WMC5</accession>
<organism evidence="1 2">
    <name type="scientific">Laccaria amethystina LaAM-08-1</name>
    <dbReference type="NCBI Taxonomy" id="1095629"/>
    <lineage>
        <taxon>Eukaryota</taxon>
        <taxon>Fungi</taxon>
        <taxon>Dikarya</taxon>
        <taxon>Basidiomycota</taxon>
        <taxon>Agaricomycotina</taxon>
        <taxon>Agaricomycetes</taxon>
        <taxon>Agaricomycetidae</taxon>
        <taxon>Agaricales</taxon>
        <taxon>Agaricineae</taxon>
        <taxon>Hydnangiaceae</taxon>
        <taxon>Laccaria</taxon>
    </lineage>
</organism>
<sequence length="69" mass="7732">MVRNEDVGRDVECEVVIAGWGVAQKYGDVAKVVVGARAEWSKRWELENGHWRFTLDLRAGARTGLSRSS</sequence>
<dbReference type="Proteomes" id="UP000054477">
    <property type="component" value="Unassembled WGS sequence"/>
</dbReference>
<name>A0A0C9WMC5_9AGAR</name>
<dbReference type="AlphaFoldDB" id="A0A0C9WMC5"/>
<dbReference type="EMBL" id="KN839068">
    <property type="protein sequence ID" value="KIJ91025.1"/>
    <property type="molecule type" value="Genomic_DNA"/>
</dbReference>
<keyword evidence="2" id="KW-1185">Reference proteome</keyword>
<gene>
    <name evidence="1" type="ORF">K443DRAFT_686326</name>
</gene>